<dbReference type="RefSeq" id="WP_074201483.1">
    <property type="nucleotide sequence ID" value="NZ_FSRE01000003.1"/>
</dbReference>
<evidence type="ECO:0000256" key="2">
    <source>
        <dbReference type="ARBA" id="ARBA00022833"/>
    </source>
</evidence>
<dbReference type="Gene3D" id="3.90.1280.10">
    <property type="entry name" value="HSP33 redox switch-like"/>
    <property type="match status" value="1"/>
</dbReference>
<keyword evidence="4" id="KW-0143">Chaperone</keyword>
<dbReference type="Gene3D" id="1.10.287.480">
    <property type="entry name" value="helix hairpin bin"/>
    <property type="match status" value="1"/>
</dbReference>
<dbReference type="GO" id="GO:0042026">
    <property type="term" value="P:protein refolding"/>
    <property type="evidence" value="ECO:0007669"/>
    <property type="project" value="TreeGrafter"/>
</dbReference>
<keyword evidence="7" id="KW-1185">Reference proteome</keyword>
<dbReference type="OrthoDB" id="9793753at2"/>
<dbReference type="SUPFAM" id="SSF118352">
    <property type="entry name" value="HSP33 redox switch-like"/>
    <property type="match status" value="1"/>
</dbReference>
<reference evidence="6 7" key="1">
    <citation type="submission" date="2016-11" db="EMBL/GenBank/DDBJ databases">
        <authorList>
            <person name="Jaros S."/>
            <person name="Januszkiewicz K."/>
            <person name="Wedrychowicz H."/>
        </authorList>
    </citation>
    <scope>NUCLEOTIDE SEQUENCE [LARGE SCALE GENOMIC DNA]</scope>
    <source>
        <strain evidence="6 7">DSM 17737</strain>
    </source>
</reference>
<dbReference type="InterPro" id="IPR016153">
    <property type="entry name" value="Heat_shock_Hsp33_N"/>
</dbReference>
<dbReference type="GO" id="GO:0051082">
    <property type="term" value="F:unfolded protein binding"/>
    <property type="evidence" value="ECO:0007669"/>
    <property type="project" value="InterPro"/>
</dbReference>
<dbReference type="PIRSF" id="PIRSF005261">
    <property type="entry name" value="Heat_shock_Hsp33"/>
    <property type="match status" value="1"/>
</dbReference>
<dbReference type="EMBL" id="FSRE01000003">
    <property type="protein sequence ID" value="SIO02570.1"/>
    <property type="molecule type" value="Genomic_DNA"/>
</dbReference>
<dbReference type="InterPro" id="IPR016154">
    <property type="entry name" value="Heat_shock_Hsp33_C"/>
</dbReference>
<protein>
    <submittedName>
        <fullName evidence="6">Molecular chaperone Hsp33</fullName>
    </submittedName>
</protein>
<dbReference type="GO" id="GO:0005737">
    <property type="term" value="C:cytoplasm"/>
    <property type="evidence" value="ECO:0007669"/>
    <property type="project" value="InterPro"/>
</dbReference>
<organism evidence="6 7">
    <name type="scientific">Sulfurivirga caldicuralii</name>
    <dbReference type="NCBI Taxonomy" id="364032"/>
    <lineage>
        <taxon>Bacteria</taxon>
        <taxon>Pseudomonadati</taxon>
        <taxon>Pseudomonadota</taxon>
        <taxon>Gammaproteobacteria</taxon>
        <taxon>Thiotrichales</taxon>
        <taxon>Piscirickettsiaceae</taxon>
        <taxon>Sulfurivirga</taxon>
    </lineage>
</organism>
<gene>
    <name evidence="6" type="ORF">SAMN05443662_1193</name>
</gene>
<keyword evidence="1" id="KW-0963">Cytoplasm</keyword>
<dbReference type="Gene3D" id="3.55.30.10">
    <property type="entry name" value="Hsp33 domain"/>
    <property type="match status" value="1"/>
</dbReference>
<accession>A0A1N6G4Y6</accession>
<dbReference type="GO" id="GO:0044183">
    <property type="term" value="F:protein folding chaperone"/>
    <property type="evidence" value="ECO:0007669"/>
    <property type="project" value="TreeGrafter"/>
</dbReference>
<dbReference type="STRING" id="364032.SAMN05443662_1193"/>
<keyword evidence="3" id="KW-1015">Disulfide bond</keyword>
<keyword evidence="2" id="KW-0862">Zinc</keyword>
<dbReference type="AlphaFoldDB" id="A0A1N6G4Y6"/>
<dbReference type="PANTHER" id="PTHR30111">
    <property type="entry name" value="33 KDA CHAPERONIN"/>
    <property type="match status" value="1"/>
</dbReference>
<dbReference type="PANTHER" id="PTHR30111:SF1">
    <property type="entry name" value="33 KDA CHAPERONIN"/>
    <property type="match status" value="1"/>
</dbReference>
<dbReference type="Proteomes" id="UP000198461">
    <property type="component" value="Unassembled WGS sequence"/>
</dbReference>
<evidence type="ECO:0000313" key="7">
    <source>
        <dbReference type="Proteomes" id="UP000198461"/>
    </source>
</evidence>
<proteinExistence type="predicted"/>
<evidence type="ECO:0000256" key="5">
    <source>
        <dbReference type="ARBA" id="ARBA00023284"/>
    </source>
</evidence>
<dbReference type="InterPro" id="IPR023212">
    <property type="entry name" value="Hsp33_helix_hairpin_bin_dom_sf"/>
</dbReference>
<dbReference type="InterPro" id="IPR000397">
    <property type="entry name" value="Heat_shock_Hsp33"/>
</dbReference>
<evidence type="ECO:0000256" key="1">
    <source>
        <dbReference type="ARBA" id="ARBA00022490"/>
    </source>
</evidence>
<dbReference type="Pfam" id="PF01430">
    <property type="entry name" value="HSP33"/>
    <property type="match status" value="1"/>
</dbReference>
<evidence type="ECO:0000256" key="3">
    <source>
        <dbReference type="ARBA" id="ARBA00023157"/>
    </source>
</evidence>
<name>A0A1N6G4Y6_9GAMM</name>
<evidence type="ECO:0000313" key="6">
    <source>
        <dbReference type="EMBL" id="SIO02570.1"/>
    </source>
</evidence>
<keyword evidence="5" id="KW-0676">Redox-active center</keyword>
<evidence type="ECO:0000256" key="4">
    <source>
        <dbReference type="ARBA" id="ARBA00023186"/>
    </source>
</evidence>
<sequence length="284" mass="32126">MNQLHGFLLQELDIRGQHVLLQESWREMIADRHYTPALQRLLGELTAVAVFLANGLKHEGKVTLQVQGQGPVSLLVVEATHDLAIRGMAKTREAISEELEGMDALLGEGQLVLTLYNSVTDRHYQSFVPRHGNSVAESFEHFFSQSDQLDTRLWLTANDQAVGGLLLQKMPEADKKDPDGWSRVVHLAETLKDEELLTLPAQELLHRLFHEETVELYPPREVRYECTQDRDRVLAAIKAMGEEEVRRILEQEGAVVVHNELCNFHVKLDAADVDALFSAEKPQQ</sequence>
<dbReference type="SUPFAM" id="SSF64397">
    <property type="entry name" value="Hsp33 domain"/>
    <property type="match status" value="1"/>
</dbReference>